<feature type="transmembrane region" description="Helical" evidence="2">
    <location>
        <begin position="308"/>
        <end position="331"/>
    </location>
</feature>
<keyword evidence="2" id="KW-1133">Transmembrane helix</keyword>
<keyword evidence="2" id="KW-0812">Transmembrane</keyword>
<reference evidence="3 4" key="1">
    <citation type="journal article" date="2013" name="Curr. Biol.">
        <title>The Genome of the Foraminiferan Reticulomyxa filosa.</title>
        <authorList>
            <person name="Glockner G."/>
            <person name="Hulsmann N."/>
            <person name="Schleicher M."/>
            <person name="Noegel A.A."/>
            <person name="Eichinger L."/>
            <person name="Gallinger C."/>
            <person name="Pawlowski J."/>
            <person name="Sierra R."/>
            <person name="Euteneuer U."/>
            <person name="Pillet L."/>
            <person name="Moustafa A."/>
            <person name="Platzer M."/>
            <person name="Groth M."/>
            <person name="Szafranski K."/>
            <person name="Schliwa M."/>
        </authorList>
    </citation>
    <scope>NUCLEOTIDE SEQUENCE [LARGE SCALE GENOMIC DNA]</scope>
</reference>
<sequence length="332" mass="37873">MRIDNYQCLTGCLLYRFCCKTENRRNEQKDRVSIINKQTHQEKDSLEISSVSASTASHSPHTSFMKQILSKYPHRQADSSDQYGYIRLVDSSNQTKALPISVPNKHTSNHSNSMSSNPNVSNRNTMLTQQNFKSMMMMTTTTTTTMMKKPDRDDSRDADDEAPSTTQSEHAVRNSMTDRLAYMYDGDNQPVGVYRLNSITEEPSQVSGYTSNGGARPTPIVQPIKIDGNRDMLISPFGAPIANNVVLSDSVRTLTNVTSTSSWRNHVGSDVLLLSPQSTAEQTTDHQMQFTALFFFFFSSSLCQKFIYVRYVSFCELIKPYFFVWFWFWLFF</sequence>
<gene>
    <name evidence="3" type="ORF">RFI_33189</name>
</gene>
<keyword evidence="2" id="KW-0472">Membrane</keyword>
<accession>X6LQP4</accession>
<evidence type="ECO:0000256" key="2">
    <source>
        <dbReference type="SAM" id="Phobius"/>
    </source>
</evidence>
<feature type="compositionally biased region" description="Polar residues" evidence="1">
    <location>
        <begin position="165"/>
        <end position="174"/>
    </location>
</feature>
<feature type="region of interest" description="Disordered" evidence="1">
    <location>
        <begin position="143"/>
        <end position="174"/>
    </location>
</feature>
<feature type="region of interest" description="Disordered" evidence="1">
    <location>
        <begin position="102"/>
        <end position="123"/>
    </location>
</feature>
<name>X6LQP4_RETFI</name>
<comment type="caution">
    <text evidence="3">The sequence shown here is derived from an EMBL/GenBank/DDBJ whole genome shotgun (WGS) entry which is preliminary data.</text>
</comment>
<dbReference type="AlphaFoldDB" id="X6LQP4"/>
<keyword evidence="4" id="KW-1185">Reference proteome</keyword>
<feature type="compositionally biased region" description="Low complexity" evidence="1">
    <location>
        <begin position="109"/>
        <end position="123"/>
    </location>
</feature>
<dbReference type="Proteomes" id="UP000023152">
    <property type="component" value="Unassembled WGS sequence"/>
</dbReference>
<dbReference type="EMBL" id="ASPP01029688">
    <property type="protein sequence ID" value="ETO04208.1"/>
    <property type="molecule type" value="Genomic_DNA"/>
</dbReference>
<evidence type="ECO:0000256" key="1">
    <source>
        <dbReference type="SAM" id="MobiDB-lite"/>
    </source>
</evidence>
<evidence type="ECO:0000313" key="4">
    <source>
        <dbReference type="Proteomes" id="UP000023152"/>
    </source>
</evidence>
<evidence type="ECO:0000313" key="3">
    <source>
        <dbReference type="EMBL" id="ETO04208.1"/>
    </source>
</evidence>
<organism evidence="3 4">
    <name type="scientific">Reticulomyxa filosa</name>
    <dbReference type="NCBI Taxonomy" id="46433"/>
    <lineage>
        <taxon>Eukaryota</taxon>
        <taxon>Sar</taxon>
        <taxon>Rhizaria</taxon>
        <taxon>Retaria</taxon>
        <taxon>Foraminifera</taxon>
        <taxon>Monothalamids</taxon>
        <taxon>Reticulomyxidae</taxon>
        <taxon>Reticulomyxa</taxon>
    </lineage>
</organism>
<proteinExistence type="predicted"/>
<protein>
    <submittedName>
        <fullName evidence="3">Uncharacterized protein</fullName>
    </submittedName>
</protein>